<sequence length="68" mass="7690">MKPLSRGPDAGNPFKLPENGPELGFSFFSKLTGCLRCLSLGPEIPSPQWMYYNCLRCVIYLINVNEEH</sequence>
<dbReference type="AlphaFoldDB" id="A0A445E485"/>
<dbReference type="Proteomes" id="UP000289738">
    <property type="component" value="Chromosome A03"/>
</dbReference>
<dbReference type="EMBL" id="SDMP01000003">
    <property type="protein sequence ID" value="RYR70240.1"/>
    <property type="molecule type" value="Genomic_DNA"/>
</dbReference>
<reference evidence="1 2" key="1">
    <citation type="submission" date="2019-01" db="EMBL/GenBank/DDBJ databases">
        <title>Sequencing of cultivated peanut Arachis hypogaea provides insights into genome evolution and oil improvement.</title>
        <authorList>
            <person name="Chen X."/>
        </authorList>
    </citation>
    <scope>NUCLEOTIDE SEQUENCE [LARGE SCALE GENOMIC DNA]</scope>
    <source>
        <strain evidence="2">cv. Fuhuasheng</strain>
        <tissue evidence="1">Leaves</tissue>
    </source>
</reference>
<keyword evidence="2" id="KW-1185">Reference proteome</keyword>
<organism evidence="1 2">
    <name type="scientific">Arachis hypogaea</name>
    <name type="common">Peanut</name>
    <dbReference type="NCBI Taxonomy" id="3818"/>
    <lineage>
        <taxon>Eukaryota</taxon>
        <taxon>Viridiplantae</taxon>
        <taxon>Streptophyta</taxon>
        <taxon>Embryophyta</taxon>
        <taxon>Tracheophyta</taxon>
        <taxon>Spermatophyta</taxon>
        <taxon>Magnoliopsida</taxon>
        <taxon>eudicotyledons</taxon>
        <taxon>Gunneridae</taxon>
        <taxon>Pentapetalae</taxon>
        <taxon>rosids</taxon>
        <taxon>fabids</taxon>
        <taxon>Fabales</taxon>
        <taxon>Fabaceae</taxon>
        <taxon>Papilionoideae</taxon>
        <taxon>50 kb inversion clade</taxon>
        <taxon>dalbergioids sensu lato</taxon>
        <taxon>Dalbergieae</taxon>
        <taxon>Pterocarpus clade</taxon>
        <taxon>Arachis</taxon>
    </lineage>
</organism>
<comment type="caution">
    <text evidence="1">The sequence shown here is derived from an EMBL/GenBank/DDBJ whole genome shotgun (WGS) entry which is preliminary data.</text>
</comment>
<protein>
    <submittedName>
        <fullName evidence="1">Uncharacterized protein</fullName>
    </submittedName>
</protein>
<accession>A0A445E485</accession>
<name>A0A445E485_ARAHY</name>
<evidence type="ECO:0000313" key="1">
    <source>
        <dbReference type="EMBL" id="RYR70240.1"/>
    </source>
</evidence>
<proteinExistence type="predicted"/>
<evidence type="ECO:0000313" key="2">
    <source>
        <dbReference type="Proteomes" id="UP000289738"/>
    </source>
</evidence>
<gene>
    <name evidence="1" type="ORF">Ahy_A03g016744</name>
</gene>